<reference evidence="2" key="1">
    <citation type="submission" date="2020-12" db="EMBL/GenBank/DDBJ databases">
        <title>Bacterial novel species Flavobacterium sp. SE-1-e isolated from soil.</title>
        <authorList>
            <person name="Jung H.-Y."/>
        </authorList>
    </citation>
    <scope>NUCLEOTIDE SEQUENCE</scope>
    <source>
        <strain evidence="2">SE-1-e</strain>
    </source>
</reference>
<feature type="transmembrane region" description="Helical" evidence="1">
    <location>
        <begin position="155"/>
        <end position="179"/>
    </location>
</feature>
<gene>
    <name evidence="2" type="ORF">I5M07_15650</name>
</gene>
<evidence type="ECO:0000313" key="3">
    <source>
        <dbReference type="Proteomes" id="UP000609172"/>
    </source>
</evidence>
<protein>
    <submittedName>
        <fullName evidence="2">EpsG family protein</fullName>
    </submittedName>
</protein>
<name>A0A934PN38_9FLAO</name>
<dbReference type="Proteomes" id="UP000609172">
    <property type="component" value="Unassembled WGS sequence"/>
</dbReference>
<keyword evidence="1" id="KW-1133">Transmembrane helix</keyword>
<dbReference type="RefSeq" id="WP_200107388.1">
    <property type="nucleotide sequence ID" value="NZ_JAEHFV010000010.1"/>
</dbReference>
<keyword evidence="1" id="KW-0472">Membrane</keyword>
<feature type="transmembrane region" description="Helical" evidence="1">
    <location>
        <begin position="233"/>
        <end position="250"/>
    </location>
</feature>
<comment type="caution">
    <text evidence="2">The sequence shown here is derived from an EMBL/GenBank/DDBJ whole genome shotgun (WGS) entry which is preliminary data.</text>
</comment>
<feature type="transmembrane region" description="Helical" evidence="1">
    <location>
        <begin position="191"/>
        <end position="213"/>
    </location>
</feature>
<dbReference type="AlphaFoldDB" id="A0A934PN38"/>
<proteinExistence type="predicted"/>
<feature type="transmembrane region" description="Helical" evidence="1">
    <location>
        <begin position="311"/>
        <end position="329"/>
    </location>
</feature>
<accession>A0A934PN38</accession>
<evidence type="ECO:0000313" key="2">
    <source>
        <dbReference type="EMBL" id="MBK0371262.1"/>
    </source>
</evidence>
<dbReference type="Pfam" id="PF14897">
    <property type="entry name" value="EpsG"/>
    <property type="match status" value="1"/>
</dbReference>
<evidence type="ECO:0000256" key="1">
    <source>
        <dbReference type="SAM" id="Phobius"/>
    </source>
</evidence>
<organism evidence="2 3">
    <name type="scientific">Flavobacterium agrisoli</name>
    <dbReference type="NCBI Taxonomy" id="2793066"/>
    <lineage>
        <taxon>Bacteria</taxon>
        <taxon>Pseudomonadati</taxon>
        <taxon>Bacteroidota</taxon>
        <taxon>Flavobacteriia</taxon>
        <taxon>Flavobacteriales</taxon>
        <taxon>Flavobacteriaceae</taxon>
        <taxon>Flavobacterium</taxon>
    </lineage>
</organism>
<keyword evidence="1" id="KW-0812">Transmembrane</keyword>
<keyword evidence="3" id="KW-1185">Reference proteome</keyword>
<feature type="transmembrane region" description="Helical" evidence="1">
    <location>
        <begin position="262"/>
        <end position="278"/>
    </location>
</feature>
<dbReference type="InterPro" id="IPR049458">
    <property type="entry name" value="EpsG-like"/>
</dbReference>
<feature type="transmembrane region" description="Helical" evidence="1">
    <location>
        <begin position="284"/>
        <end position="302"/>
    </location>
</feature>
<feature type="transmembrane region" description="Helical" evidence="1">
    <location>
        <begin position="115"/>
        <end position="143"/>
    </location>
</feature>
<dbReference type="EMBL" id="JAEHFV010000010">
    <property type="protein sequence ID" value="MBK0371262.1"/>
    <property type="molecule type" value="Genomic_DNA"/>
</dbReference>
<sequence>MIFYILLLLGAFVLVFISYKQPCLEKQVSFSLLGIMMVVGGFRDHIGWDYNAYVHWYLYGTRDQDFEFGFLALLQFFRYFKIDYRFLFFFFSFFTYLFAYLGIREYTKKTSLPLLLYLVIPVFFLYSFTYVRQFLAVTIAFYAFSFLLKKQYWSYFLLMFLGISVHKSCLIPLVFFLLIYKWGECINQYYIVLLMGLSFVISKIGLIYLLSLLLKDSHYLFYVSSQFAVPVPWTKLIGLNAMGLIVLIWYHMYGFQVAHQKILVMLYLFSVIIINLFSESTELTRVYIYFRIFEIIIVAEIIRNSLKRKHLYLITFLSCFYIVPFFRAIKIDSEYGPEKLKLIPYKSYLVG</sequence>
<feature type="transmembrane region" description="Helical" evidence="1">
    <location>
        <begin position="84"/>
        <end position="103"/>
    </location>
</feature>